<accession>A0A177N8J3</accession>
<evidence type="ECO:0000313" key="1">
    <source>
        <dbReference type="EMBL" id="OAI14211.1"/>
    </source>
</evidence>
<dbReference type="Proteomes" id="UP000077857">
    <property type="component" value="Unassembled WGS sequence"/>
</dbReference>
<gene>
    <name evidence="1" type="ORF">A1507_15520</name>
</gene>
<name>A0A177N8J3_9GAMM</name>
<proteinExistence type="predicted"/>
<reference evidence="1 2" key="1">
    <citation type="submission" date="2016-03" db="EMBL/GenBank/DDBJ databases">
        <authorList>
            <person name="Ploux O."/>
        </authorList>
    </citation>
    <scope>NUCLEOTIDE SEQUENCE [LARGE SCALE GENOMIC DNA]</scope>
    <source>
        <strain evidence="1 2">R-45378</strain>
    </source>
</reference>
<organism evidence="1 2">
    <name type="scientific">Methylomonas koyamae</name>
    <dbReference type="NCBI Taxonomy" id="702114"/>
    <lineage>
        <taxon>Bacteria</taxon>
        <taxon>Pseudomonadati</taxon>
        <taxon>Pseudomonadota</taxon>
        <taxon>Gammaproteobacteria</taxon>
        <taxon>Methylococcales</taxon>
        <taxon>Methylococcaceae</taxon>
        <taxon>Methylomonas</taxon>
    </lineage>
</organism>
<comment type="caution">
    <text evidence="1">The sequence shown here is derived from an EMBL/GenBank/DDBJ whole genome shotgun (WGS) entry which is preliminary data.</text>
</comment>
<dbReference type="AlphaFoldDB" id="A0A177N8J3"/>
<dbReference type="EMBL" id="LUUJ01000092">
    <property type="protein sequence ID" value="OAI14211.1"/>
    <property type="molecule type" value="Genomic_DNA"/>
</dbReference>
<dbReference type="RefSeq" id="WP_064041158.1">
    <property type="nucleotide sequence ID" value="NZ_LUUJ01000092.1"/>
</dbReference>
<evidence type="ECO:0000313" key="2">
    <source>
        <dbReference type="Proteomes" id="UP000077857"/>
    </source>
</evidence>
<sequence>MQTQPHAEQSEKQDFGATSAANTIRALWNKVEGNLTTSELEWFSHLSDEVVVTEMFNLECAMSALGLTINSDDSSGAFEDKGNVASLLFSLSNQIGVIRELAIISSDADCRLRHPDLYSVKPDKTSEQATDATKAGAA</sequence>
<protein>
    <submittedName>
        <fullName evidence="1">Uncharacterized protein</fullName>
    </submittedName>
</protein>